<keyword evidence="3" id="KW-1185">Reference proteome</keyword>
<evidence type="ECO:0000256" key="1">
    <source>
        <dbReference type="SAM" id="MobiDB-lite"/>
    </source>
</evidence>
<dbReference type="EMBL" id="BKCP01001669">
    <property type="protein sequence ID" value="GER27252.1"/>
    <property type="molecule type" value="Genomic_DNA"/>
</dbReference>
<keyword evidence="2" id="KW-0808">Transferase</keyword>
<keyword evidence="2" id="KW-0012">Acyltransferase</keyword>
<gene>
    <name evidence="2" type="ORF">STAS_02946</name>
</gene>
<dbReference type="GO" id="GO:0016746">
    <property type="term" value="F:acyltransferase activity"/>
    <property type="evidence" value="ECO:0007669"/>
    <property type="project" value="UniProtKB-KW"/>
</dbReference>
<evidence type="ECO:0000313" key="3">
    <source>
        <dbReference type="Proteomes" id="UP000325081"/>
    </source>
</evidence>
<reference evidence="3" key="1">
    <citation type="journal article" date="2019" name="Curr. Biol.">
        <title>Genome Sequence of Striga asiatica Provides Insight into the Evolution of Plant Parasitism.</title>
        <authorList>
            <person name="Yoshida S."/>
            <person name="Kim S."/>
            <person name="Wafula E.K."/>
            <person name="Tanskanen J."/>
            <person name="Kim Y.M."/>
            <person name="Honaas L."/>
            <person name="Yang Z."/>
            <person name="Spallek T."/>
            <person name="Conn C.E."/>
            <person name="Ichihashi Y."/>
            <person name="Cheong K."/>
            <person name="Cui S."/>
            <person name="Der J.P."/>
            <person name="Gundlach H."/>
            <person name="Jiao Y."/>
            <person name="Hori C."/>
            <person name="Ishida J.K."/>
            <person name="Kasahara H."/>
            <person name="Kiba T."/>
            <person name="Kim M.S."/>
            <person name="Koo N."/>
            <person name="Laohavisit A."/>
            <person name="Lee Y.H."/>
            <person name="Lumba S."/>
            <person name="McCourt P."/>
            <person name="Mortimer J.C."/>
            <person name="Mutuku J.M."/>
            <person name="Nomura T."/>
            <person name="Sasaki-Sekimoto Y."/>
            <person name="Seto Y."/>
            <person name="Wang Y."/>
            <person name="Wakatake T."/>
            <person name="Sakakibara H."/>
            <person name="Demura T."/>
            <person name="Yamaguchi S."/>
            <person name="Yoneyama K."/>
            <person name="Manabe R.I."/>
            <person name="Nelson D.C."/>
            <person name="Schulman A.H."/>
            <person name="Timko M.P."/>
            <person name="dePamphilis C.W."/>
            <person name="Choi D."/>
            <person name="Shirasu K."/>
        </authorList>
    </citation>
    <scope>NUCLEOTIDE SEQUENCE [LARGE SCALE GENOMIC DNA]</scope>
    <source>
        <strain evidence="3">cv. UVA1</strain>
    </source>
</reference>
<name>A0A5A7P3D0_STRAF</name>
<dbReference type="Proteomes" id="UP000325081">
    <property type="component" value="Unassembled WGS sequence"/>
</dbReference>
<dbReference type="AlphaFoldDB" id="A0A5A7P3D0"/>
<accession>A0A5A7P3D0</accession>
<protein>
    <submittedName>
        <fullName evidence="2">Acyl-CoA N-acyltransferases super family protein</fullName>
    </submittedName>
</protein>
<sequence length="119" mass="12759">MRKRVKSETIRVLSIEKRGRPLLTIQSTTDITYSSVASDFALLTSSMADRRRKDKGIAVVAMGKRRVEPLPTVHDAVDPEHLVGGGGQGRRSEPPKVGGDEFECGAADAEVGLEKGAEG</sequence>
<proteinExistence type="predicted"/>
<evidence type="ECO:0000313" key="2">
    <source>
        <dbReference type="EMBL" id="GER27252.1"/>
    </source>
</evidence>
<comment type="caution">
    <text evidence="2">The sequence shown here is derived from an EMBL/GenBank/DDBJ whole genome shotgun (WGS) entry which is preliminary data.</text>
</comment>
<feature type="region of interest" description="Disordered" evidence="1">
    <location>
        <begin position="72"/>
        <end position="102"/>
    </location>
</feature>
<organism evidence="2 3">
    <name type="scientific">Striga asiatica</name>
    <name type="common">Asiatic witchweed</name>
    <name type="synonym">Buchnera asiatica</name>
    <dbReference type="NCBI Taxonomy" id="4170"/>
    <lineage>
        <taxon>Eukaryota</taxon>
        <taxon>Viridiplantae</taxon>
        <taxon>Streptophyta</taxon>
        <taxon>Embryophyta</taxon>
        <taxon>Tracheophyta</taxon>
        <taxon>Spermatophyta</taxon>
        <taxon>Magnoliopsida</taxon>
        <taxon>eudicotyledons</taxon>
        <taxon>Gunneridae</taxon>
        <taxon>Pentapetalae</taxon>
        <taxon>asterids</taxon>
        <taxon>lamiids</taxon>
        <taxon>Lamiales</taxon>
        <taxon>Orobanchaceae</taxon>
        <taxon>Buchnereae</taxon>
        <taxon>Striga</taxon>
    </lineage>
</organism>